<evidence type="ECO:0000256" key="4">
    <source>
        <dbReference type="ARBA" id="ARBA00019077"/>
    </source>
</evidence>
<evidence type="ECO:0000256" key="6">
    <source>
        <dbReference type="ARBA" id="ARBA00031445"/>
    </source>
</evidence>
<dbReference type="GO" id="GO:0009245">
    <property type="term" value="P:lipid A biosynthetic process"/>
    <property type="evidence" value="ECO:0007669"/>
    <property type="project" value="TreeGrafter"/>
</dbReference>
<dbReference type="EMBL" id="WUMU01000001">
    <property type="protein sequence ID" value="MXN16603.1"/>
    <property type="molecule type" value="Genomic_DNA"/>
</dbReference>
<dbReference type="GO" id="GO:0043842">
    <property type="term" value="F:Kdo transferase activity"/>
    <property type="evidence" value="ECO:0007669"/>
    <property type="project" value="UniProtKB-EC"/>
</dbReference>
<gene>
    <name evidence="11" type="ORF">GR170_02045</name>
</gene>
<proteinExistence type="inferred from homology"/>
<keyword evidence="12" id="KW-1185">Reference proteome</keyword>
<dbReference type="Proteomes" id="UP000477911">
    <property type="component" value="Unassembled WGS sequence"/>
</dbReference>
<comment type="subcellular location">
    <subcellularLocation>
        <location evidence="8">Cell membrane</location>
    </subcellularLocation>
</comment>
<evidence type="ECO:0000256" key="9">
    <source>
        <dbReference type="SAM" id="MobiDB-lite"/>
    </source>
</evidence>
<accession>A0A6L7G200</accession>
<comment type="function">
    <text evidence="1 8">Involved in lipopolysaccharide (LPS) biosynthesis. Catalyzes the transfer of 3-deoxy-D-manno-octulosonate (Kdo) residue(s) from CMP-Kdo to lipid IV(A), the tetraacyldisaccharide-1,4'-bisphosphate precursor of lipid A.</text>
</comment>
<feature type="compositionally biased region" description="Low complexity" evidence="9">
    <location>
        <begin position="45"/>
        <end position="68"/>
    </location>
</feature>
<organism evidence="11 12">
    <name type="scientific">Pseudooceanicola albus</name>
    <dbReference type="NCBI Taxonomy" id="2692189"/>
    <lineage>
        <taxon>Bacteria</taxon>
        <taxon>Pseudomonadati</taxon>
        <taxon>Pseudomonadota</taxon>
        <taxon>Alphaproteobacteria</taxon>
        <taxon>Rhodobacterales</taxon>
        <taxon>Paracoccaceae</taxon>
        <taxon>Pseudooceanicola</taxon>
    </lineage>
</organism>
<dbReference type="InterPro" id="IPR007507">
    <property type="entry name" value="Glycos_transf_N"/>
</dbReference>
<evidence type="ECO:0000256" key="3">
    <source>
        <dbReference type="ARBA" id="ARBA00012621"/>
    </source>
</evidence>
<dbReference type="InterPro" id="IPR038107">
    <property type="entry name" value="Glycos_transf_N_sf"/>
</dbReference>
<sequence length="452" mass="48150">MPTCATSSPTSTSCAKAPRPTPRPDPACPPHRSVLRRPVSTALSAPVAPTRARMATRAAPGAAPAMTADRPPEMPPRPAGALAWIHCPDPARRKAAEQLALRLLAQEEGLLSVLLTGPSDAPCTPAPGLFCQSEPPEGEDPSGFLDHWHPDALVWLSGYLRPTLLSGARQRAIPMLLAEAEDHALEEPRWRLRASLTRRLIPTFDAFCASTGNAARRLARLGADPEKLEITGPLQEGCGALPFDARLREDLATELTGRPIWLAAPVTAEEVDPILEAQRGMARLAHRVLLILSPADEAAHAAAARLLGDQGWRWCDWREGASPGEETQVLLAEPGTEMGLWYRVAPVCFLARSLVRGQPGTDPYPAAAHGAAILHGPHVRGHLAAYTRLAQAGGARSVRSADSLQQALGRLLSPDQAAAMASAAWQVATEGAETTDRVAGWVIARLEEKGVL</sequence>
<dbReference type="InterPro" id="IPR039901">
    <property type="entry name" value="Kdotransferase"/>
</dbReference>
<dbReference type="Pfam" id="PF04413">
    <property type="entry name" value="Glycos_transf_N"/>
    <property type="match status" value="1"/>
</dbReference>
<evidence type="ECO:0000259" key="10">
    <source>
        <dbReference type="Pfam" id="PF04413"/>
    </source>
</evidence>
<feature type="region of interest" description="Disordered" evidence="9">
    <location>
        <begin position="1"/>
        <end position="76"/>
    </location>
</feature>
<dbReference type="SUPFAM" id="SSF53756">
    <property type="entry name" value="UDP-Glycosyltransferase/glycogen phosphorylase"/>
    <property type="match status" value="1"/>
</dbReference>
<evidence type="ECO:0000313" key="12">
    <source>
        <dbReference type="Proteomes" id="UP000477911"/>
    </source>
</evidence>
<evidence type="ECO:0000256" key="8">
    <source>
        <dbReference type="RuleBase" id="RU365103"/>
    </source>
</evidence>
<feature type="domain" description="3-deoxy-D-manno-octulosonic-acid transferase N-terminal" evidence="10">
    <location>
        <begin position="142"/>
        <end position="234"/>
    </location>
</feature>
<dbReference type="Gene3D" id="3.40.50.2000">
    <property type="entry name" value="Glycogen Phosphorylase B"/>
    <property type="match status" value="1"/>
</dbReference>
<dbReference type="UniPathway" id="UPA00958"/>
<evidence type="ECO:0000256" key="2">
    <source>
        <dbReference type="ARBA" id="ARBA00004713"/>
    </source>
</evidence>
<dbReference type="GO" id="GO:0005886">
    <property type="term" value="C:plasma membrane"/>
    <property type="evidence" value="ECO:0007669"/>
    <property type="project" value="UniProtKB-SubCell"/>
</dbReference>
<feature type="compositionally biased region" description="Pro residues" evidence="9">
    <location>
        <begin position="19"/>
        <end position="29"/>
    </location>
</feature>
<comment type="similarity">
    <text evidence="8">Belongs to the glycosyltransferase group 1 family.</text>
</comment>
<keyword evidence="5 8" id="KW-0808">Transferase</keyword>
<dbReference type="GO" id="GO:0009244">
    <property type="term" value="P:lipopolysaccharide core region biosynthetic process"/>
    <property type="evidence" value="ECO:0007669"/>
    <property type="project" value="UniProtKB-UniRule"/>
</dbReference>
<dbReference type="Gene3D" id="3.40.50.11720">
    <property type="entry name" value="3-Deoxy-D-manno-octulosonic-acid transferase, N-terminal domain"/>
    <property type="match status" value="1"/>
</dbReference>
<protein>
    <recommendedName>
        <fullName evidence="4 8">3-deoxy-D-manno-octulosonic acid transferase</fullName>
        <shortName evidence="8">Kdo transferase</shortName>
        <ecNumber evidence="3 8">2.4.99.12</ecNumber>
    </recommendedName>
    <alternativeName>
        <fullName evidence="6 8">Lipid IV(A) 3-deoxy-D-manno-octulosonic acid transferase</fullName>
    </alternativeName>
</protein>
<keyword evidence="8" id="KW-0472">Membrane</keyword>
<comment type="caution">
    <text evidence="11">The sequence shown here is derived from an EMBL/GenBank/DDBJ whole genome shotgun (WGS) entry which is preliminary data.</text>
</comment>
<comment type="catalytic activity">
    <reaction evidence="7 8">
        <text>lipid IVA (E. coli) + CMP-3-deoxy-beta-D-manno-octulosonate = alpha-Kdo-(2-&gt;6)-lipid IVA (E. coli) + CMP + H(+)</text>
        <dbReference type="Rhea" id="RHEA:28066"/>
        <dbReference type="ChEBI" id="CHEBI:15378"/>
        <dbReference type="ChEBI" id="CHEBI:58603"/>
        <dbReference type="ChEBI" id="CHEBI:60364"/>
        <dbReference type="ChEBI" id="CHEBI:60377"/>
        <dbReference type="ChEBI" id="CHEBI:85987"/>
        <dbReference type="EC" id="2.4.99.12"/>
    </reaction>
</comment>
<reference evidence="11 12" key="1">
    <citation type="submission" date="2019-12" db="EMBL/GenBank/DDBJ databases">
        <authorList>
            <person name="Li M."/>
        </authorList>
    </citation>
    <scope>NUCLEOTIDE SEQUENCE [LARGE SCALE GENOMIC DNA]</scope>
    <source>
        <strain evidence="11 12">GBMRC 2024</strain>
    </source>
</reference>
<dbReference type="EC" id="2.4.99.12" evidence="3 8"/>
<evidence type="ECO:0000256" key="1">
    <source>
        <dbReference type="ARBA" id="ARBA00003394"/>
    </source>
</evidence>
<feature type="compositionally biased region" description="Low complexity" evidence="9">
    <location>
        <begin position="1"/>
        <end position="18"/>
    </location>
</feature>
<keyword evidence="8" id="KW-0448">Lipopolysaccharide biosynthesis</keyword>
<keyword evidence="8" id="KW-1003">Cell membrane</keyword>
<evidence type="ECO:0000256" key="7">
    <source>
        <dbReference type="ARBA" id="ARBA00049183"/>
    </source>
</evidence>
<evidence type="ECO:0000313" key="11">
    <source>
        <dbReference type="EMBL" id="MXN16603.1"/>
    </source>
</evidence>
<dbReference type="PANTHER" id="PTHR42755:SF1">
    <property type="entry name" value="3-DEOXY-D-MANNO-OCTULOSONIC ACID TRANSFERASE, MITOCHONDRIAL-RELATED"/>
    <property type="match status" value="1"/>
</dbReference>
<comment type="pathway">
    <text evidence="2 8">Bacterial outer membrane biogenesis; LPS core biosynthesis.</text>
</comment>
<dbReference type="AlphaFoldDB" id="A0A6L7G200"/>
<name>A0A6L7G200_9RHOB</name>
<evidence type="ECO:0000256" key="5">
    <source>
        <dbReference type="ARBA" id="ARBA00022679"/>
    </source>
</evidence>
<dbReference type="PANTHER" id="PTHR42755">
    <property type="entry name" value="3-DEOXY-MANNO-OCTULOSONATE CYTIDYLYLTRANSFERASE"/>
    <property type="match status" value="1"/>
</dbReference>